<name>A0AAE0ZNN4_9GAST</name>
<gene>
    <name evidence="4" type="ORF">RRG08_035217</name>
</gene>
<dbReference type="InterPro" id="IPR003591">
    <property type="entry name" value="Leu-rich_rpt_typical-subtyp"/>
</dbReference>
<proteinExistence type="predicted"/>
<dbReference type="PANTHER" id="PTHR48051:SF1">
    <property type="entry name" value="RAS SUPPRESSOR PROTEIN 1"/>
    <property type="match status" value="1"/>
</dbReference>
<evidence type="ECO:0000256" key="1">
    <source>
        <dbReference type="ARBA" id="ARBA00022614"/>
    </source>
</evidence>
<dbReference type="PANTHER" id="PTHR48051">
    <property type="match status" value="1"/>
</dbReference>
<sequence length="611" mass="67709">MSRLGPAQRRPNRGGRGGFSSAQSSDHSSGSVHPTILKQARKSGVLNLSQRGLSSVPENVWTIQEDVPEEAKVVSMDNTEDKWWNTVELNKLILASNTLTCLDEGLGNLSALTVLDVHDNHLTSLPKALGSLENLQKLDIGHNKLSELPPHIGFLTNLKTLQAEHNQLTELCEDVCSAKQLEVLNISNNKIAALPRYICLLSHLRNLNISHNNLSHLPPDIGALDALRIFDGTHNQLISLPDEFGNLTKLEQLHLRHNRLEYLPILRHCESLKEILVGNNNIRGLTEEHLQHLKAVTCLDLRDNKLQKLPEEITLLAGLERLDLTNNDISNLPLVLGTMTALKAIVLDGNPMRSIRRDIIMRGTNEIKKYLVSRMSDDEREKQCEKPQSSSVGRIGGGDDVVSSHDLYQLKALDYSNKGVSVLPDEIVEAALEAGVKTLNLSKNSLCELPSNLSALGPKLSEMNLGSNKLSQVQPSIAQFDKLLLLDLRNNMLSDLPSQLVSLSVLRELVLSNNRFKLIPDVVYSLVSLENLFVNNNQICELKVEGFMKLQKLATLDLQNNDIAQVPPELGNCQWIRSLSLSGNSFRNPRPAILAKGTPATLEYLRSRIVT</sequence>
<dbReference type="InterPro" id="IPR050216">
    <property type="entry name" value="LRR_domain-containing"/>
</dbReference>
<dbReference type="GO" id="GO:0005737">
    <property type="term" value="C:cytoplasm"/>
    <property type="evidence" value="ECO:0007669"/>
    <property type="project" value="TreeGrafter"/>
</dbReference>
<dbReference type="AlphaFoldDB" id="A0AAE0ZNN4"/>
<dbReference type="InterPro" id="IPR032675">
    <property type="entry name" value="LRR_dom_sf"/>
</dbReference>
<dbReference type="FunFam" id="3.80.10.10:FF:000116">
    <property type="entry name" value="Leucine-rich repeat-containing protein 40"/>
    <property type="match status" value="1"/>
</dbReference>
<dbReference type="SUPFAM" id="SSF52058">
    <property type="entry name" value="L domain-like"/>
    <property type="match status" value="2"/>
</dbReference>
<keyword evidence="5" id="KW-1185">Reference proteome</keyword>
<dbReference type="Gene3D" id="3.80.10.10">
    <property type="entry name" value="Ribonuclease Inhibitor"/>
    <property type="match status" value="3"/>
</dbReference>
<dbReference type="FunFam" id="3.80.10.10:FF:000193">
    <property type="entry name" value="Leucine-rich repeat-containing protein 40"/>
    <property type="match status" value="1"/>
</dbReference>
<dbReference type="PROSITE" id="PS51450">
    <property type="entry name" value="LRR"/>
    <property type="match status" value="6"/>
</dbReference>
<keyword evidence="1" id="KW-0433">Leucine-rich repeat</keyword>
<dbReference type="SMART" id="SM00365">
    <property type="entry name" value="LRR_SD22"/>
    <property type="match status" value="7"/>
</dbReference>
<comment type="caution">
    <text evidence="4">The sequence shown here is derived from an EMBL/GenBank/DDBJ whole genome shotgun (WGS) entry which is preliminary data.</text>
</comment>
<feature type="region of interest" description="Disordered" evidence="3">
    <location>
        <begin position="1"/>
        <end position="33"/>
    </location>
</feature>
<evidence type="ECO:0000256" key="3">
    <source>
        <dbReference type="SAM" id="MobiDB-lite"/>
    </source>
</evidence>
<evidence type="ECO:0000313" key="5">
    <source>
        <dbReference type="Proteomes" id="UP001283361"/>
    </source>
</evidence>
<dbReference type="Pfam" id="PF13855">
    <property type="entry name" value="LRR_8"/>
    <property type="match status" value="5"/>
</dbReference>
<accession>A0AAE0ZNN4</accession>
<protein>
    <recommendedName>
        <fullName evidence="6">Leucine-rich repeat-containing protein 40</fullName>
    </recommendedName>
</protein>
<feature type="compositionally biased region" description="Low complexity" evidence="3">
    <location>
        <begin position="19"/>
        <end position="31"/>
    </location>
</feature>
<dbReference type="EMBL" id="JAWDGP010003655">
    <property type="protein sequence ID" value="KAK3772176.1"/>
    <property type="molecule type" value="Genomic_DNA"/>
</dbReference>
<evidence type="ECO:0000313" key="4">
    <source>
        <dbReference type="EMBL" id="KAK3772176.1"/>
    </source>
</evidence>
<reference evidence="4" key="1">
    <citation type="journal article" date="2023" name="G3 (Bethesda)">
        <title>A reference genome for the long-term kleptoplast-retaining sea slug Elysia crispata morphotype clarki.</title>
        <authorList>
            <person name="Eastman K.E."/>
            <person name="Pendleton A.L."/>
            <person name="Shaikh M.A."/>
            <person name="Suttiyut T."/>
            <person name="Ogas R."/>
            <person name="Tomko P."/>
            <person name="Gavelis G."/>
            <person name="Widhalm J.R."/>
            <person name="Wisecaver J.H."/>
        </authorList>
    </citation>
    <scope>NUCLEOTIDE SEQUENCE</scope>
    <source>
        <strain evidence="4">ECLA1</strain>
    </source>
</reference>
<dbReference type="Proteomes" id="UP001283361">
    <property type="component" value="Unassembled WGS sequence"/>
</dbReference>
<evidence type="ECO:0000256" key="2">
    <source>
        <dbReference type="ARBA" id="ARBA00022737"/>
    </source>
</evidence>
<dbReference type="SMART" id="SM00364">
    <property type="entry name" value="LRR_BAC"/>
    <property type="match status" value="13"/>
</dbReference>
<evidence type="ECO:0008006" key="6">
    <source>
        <dbReference type="Google" id="ProtNLM"/>
    </source>
</evidence>
<keyword evidence="2" id="KW-0677">Repeat</keyword>
<organism evidence="4 5">
    <name type="scientific">Elysia crispata</name>
    <name type="common">lettuce slug</name>
    <dbReference type="NCBI Taxonomy" id="231223"/>
    <lineage>
        <taxon>Eukaryota</taxon>
        <taxon>Metazoa</taxon>
        <taxon>Spiralia</taxon>
        <taxon>Lophotrochozoa</taxon>
        <taxon>Mollusca</taxon>
        <taxon>Gastropoda</taxon>
        <taxon>Heterobranchia</taxon>
        <taxon>Euthyneura</taxon>
        <taxon>Panpulmonata</taxon>
        <taxon>Sacoglossa</taxon>
        <taxon>Placobranchoidea</taxon>
        <taxon>Plakobranchidae</taxon>
        <taxon>Elysia</taxon>
    </lineage>
</organism>
<dbReference type="InterPro" id="IPR001611">
    <property type="entry name" value="Leu-rich_rpt"/>
</dbReference>
<dbReference type="SMART" id="SM00369">
    <property type="entry name" value="LRR_TYP"/>
    <property type="match status" value="12"/>
</dbReference>